<protein>
    <submittedName>
        <fullName evidence="3">Unannotated protein</fullName>
    </submittedName>
</protein>
<gene>
    <name evidence="3" type="ORF">UFOPK1591_00101</name>
</gene>
<dbReference type="AlphaFoldDB" id="A0A6J6CKY4"/>
<keyword evidence="2" id="KW-0812">Transmembrane</keyword>
<feature type="compositionally biased region" description="Basic and acidic residues" evidence="1">
    <location>
        <begin position="16"/>
        <end position="25"/>
    </location>
</feature>
<keyword evidence="2" id="KW-1133">Transmembrane helix</keyword>
<feature type="region of interest" description="Disordered" evidence="1">
    <location>
        <begin position="1"/>
        <end position="25"/>
    </location>
</feature>
<evidence type="ECO:0000256" key="1">
    <source>
        <dbReference type="SAM" id="MobiDB-lite"/>
    </source>
</evidence>
<name>A0A6J6CKY4_9ZZZZ</name>
<keyword evidence="2" id="KW-0472">Membrane</keyword>
<dbReference type="InterPro" id="IPR009937">
    <property type="entry name" value="Phage_holin_3_6"/>
</dbReference>
<accession>A0A6J6CKY4</accession>
<dbReference type="Pfam" id="PF07332">
    <property type="entry name" value="Phage_holin_3_6"/>
    <property type="match status" value="1"/>
</dbReference>
<evidence type="ECO:0000256" key="2">
    <source>
        <dbReference type="SAM" id="Phobius"/>
    </source>
</evidence>
<proteinExistence type="predicted"/>
<dbReference type="EMBL" id="CAEZTD010000005">
    <property type="protein sequence ID" value="CAB4551977.1"/>
    <property type="molecule type" value="Genomic_DNA"/>
</dbReference>
<sequence>MSTSSPTPGAQAARGNKPEPADDPRSFMQLIRDLPGIGLELLRAEFERFKREMSRKAKNIGMGSLLFMAAGGTGLFVLGALVLAAVYALSMVVPTWAAALIVSGGLLIVTIILVLAGLDQFKKSQGMMPTETMDGIVEDAHAVKGEGRFDI</sequence>
<feature type="transmembrane region" description="Helical" evidence="2">
    <location>
        <begin position="60"/>
        <end position="89"/>
    </location>
</feature>
<organism evidence="3">
    <name type="scientific">freshwater metagenome</name>
    <dbReference type="NCBI Taxonomy" id="449393"/>
    <lineage>
        <taxon>unclassified sequences</taxon>
        <taxon>metagenomes</taxon>
        <taxon>ecological metagenomes</taxon>
    </lineage>
</organism>
<feature type="transmembrane region" description="Helical" evidence="2">
    <location>
        <begin position="95"/>
        <end position="118"/>
    </location>
</feature>
<reference evidence="3" key="1">
    <citation type="submission" date="2020-05" db="EMBL/GenBank/DDBJ databases">
        <authorList>
            <person name="Chiriac C."/>
            <person name="Salcher M."/>
            <person name="Ghai R."/>
            <person name="Kavagutti S V."/>
        </authorList>
    </citation>
    <scope>NUCLEOTIDE SEQUENCE</scope>
</reference>
<evidence type="ECO:0000313" key="3">
    <source>
        <dbReference type="EMBL" id="CAB4551977.1"/>
    </source>
</evidence>